<proteinExistence type="inferred from homology"/>
<accession>A0A1A9I3E4</accession>
<evidence type="ECO:0000259" key="6">
    <source>
        <dbReference type="Pfam" id="PF02836"/>
    </source>
</evidence>
<protein>
    <recommendedName>
        <fullName evidence="10">Beta-galactosidase</fullName>
    </recommendedName>
</protein>
<dbReference type="SUPFAM" id="SSF51445">
    <property type="entry name" value="(Trans)glycosidases"/>
    <property type="match status" value="1"/>
</dbReference>
<dbReference type="STRING" id="1176587.A8C56_09655"/>
<dbReference type="InterPro" id="IPR006102">
    <property type="entry name" value="Ig-like_GH2"/>
</dbReference>
<dbReference type="GO" id="GO:0004553">
    <property type="term" value="F:hydrolase activity, hydrolyzing O-glycosyl compounds"/>
    <property type="evidence" value="ECO:0007669"/>
    <property type="project" value="InterPro"/>
</dbReference>
<dbReference type="PANTHER" id="PTHR42732:SF2">
    <property type="entry name" value="BETA-MANNOSIDASE"/>
    <property type="match status" value="1"/>
</dbReference>
<evidence type="ECO:0000256" key="2">
    <source>
        <dbReference type="ARBA" id="ARBA00022801"/>
    </source>
</evidence>
<dbReference type="AlphaFoldDB" id="A0A1A9I3E4"/>
<evidence type="ECO:0000256" key="4">
    <source>
        <dbReference type="SAM" id="SignalP"/>
    </source>
</evidence>
<dbReference type="Pfam" id="PF02837">
    <property type="entry name" value="Glyco_hydro_2_N"/>
    <property type="match status" value="1"/>
</dbReference>
<name>A0A1A9I3E4_9BACT</name>
<keyword evidence="9" id="KW-1185">Reference proteome</keyword>
<feature type="domain" description="Glycoside hydrolase family 2 immunoglobulin-like beta-sandwich" evidence="5">
    <location>
        <begin position="183"/>
        <end position="284"/>
    </location>
</feature>
<dbReference type="GO" id="GO:0005975">
    <property type="term" value="P:carbohydrate metabolic process"/>
    <property type="evidence" value="ECO:0007669"/>
    <property type="project" value="InterPro"/>
</dbReference>
<dbReference type="RefSeq" id="WP_067755078.1">
    <property type="nucleotide sequence ID" value="NZ_CP015772.1"/>
</dbReference>
<keyword evidence="2" id="KW-0378">Hydrolase</keyword>
<dbReference type="Proteomes" id="UP000077667">
    <property type="component" value="Chromosome"/>
</dbReference>
<dbReference type="OrthoDB" id="9801077at2"/>
<keyword evidence="4" id="KW-0732">Signal</keyword>
<dbReference type="InterPro" id="IPR017853">
    <property type="entry name" value="GH"/>
</dbReference>
<dbReference type="InterPro" id="IPR008979">
    <property type="entry name" value="Galactose-bd-like_sf"/>
</dbReference>
<evidence type="ECO:0000313" key="8">
    <source>
        <dbReference type="EMBL" id="ANH81212.1"/>
    </source>
</evidence>
<evidence type="ECO:0000256" key="1">
    <source>
        <dbReference type="ARBA" id="ARBA00007401"/>
    </source>
</evidence>
<dbReference type="Gene3D" id="2.60.120.260">
    <property type="entry name" value="Galactose-binding domain-like"/>
    <property type="match status" value="1"/>
</dbReference>
<evidence type="ECO:0000313" key="9">
    <source>
        <dbReference type="Proteomes" id="UP000077667"/>
    </source>
</evidence>
<evidence type="ECO:0008006" key="10">
    <source>
        <dbReference type="Google" id="ProtNLM"/>
    </source>
</evidence>
<dbReference type="InterPro" id="IPR013783">
    <property type="entry name" value="Ig-like_fold"/>
</dbReference>
<reference evidence="8 9" key="1">
    <citation type="submission" date="2016-05" db="EMBL/GenBank/DDBJ databases">
        <title>Niabella ginsenosidivorans BS26 whole genome sequencing.</title>
        <authorList>
            <person name="Im W.T."/>
            <person name="Siddiqi M.Z."/>
        </authorList>
    </citation>
    <scope>NUCLEOTIDE SEQUENCE [LARGE SCALE GENOMIC DNA]</scope>
    <source>
        <strain evidence="8 9">BS26</strain>
    </source>
</reference>
<dbReference type="InterPro" id="IPR051913">
    <property type="entry name" value="GH2_Domain-Containing"/>
</dbReference>
<feature type="signal peptide" evidence="4">
    <location>
        <begin position="1"/>
        <end position="19"/>
    </location>
</feature>
<evidence type="ECO:0000259" key="7">
    <source>
        <dbReference type="Pfam" id="PF02837"/>
    </source>
</evidence>
<dbReference type="InterPro" id="IPR036156">
    <property type="entry name" value="Beta-gal/glucu_dom_sf"/>
</dbReference>
<dbReference type="Gene3D" id="2.60.40.10">
    <property type="entry name" value="Immunoglobulins"/>
    <property type="match status" value="1"/>
</dbReference>
<comment type="similarity">
    <text evidence="1">Belongs to the glycosyl hydrolase 2 family.</text>
</comment>
<gene>
    <name evidence="8" type="ORF">A8C56_09655</name>
</gene>
<dbReference type="InterPro" id="IPR006103">
    <property type="entry name" value="Glyco_hydro_2_cat"/>
</dbReference>
<dbReference type="PROSITE" id="PS51257">
    <property type="entry name" value="PROKAR_LIPOPROTEIN"/>
    <property type="match status" value="1"/>
</dbReference>
<dbReference type="Pfam" id="PF00703">
    <property type="entry name" value="Glyco_hydro_2"/>
    <property type="match status" value="1"/>
</dbReference>
<dbReference type="EMBL" id="CP015772">
    <property type="protein sequence ID" value="ANH81212.1"/>
    <property type="molecule type" value="Genomic_DNA"/>
</dbReference>
<feature type="domain" description="Glycoside hydrolase family 2 catalytic" evidence="6">
    <location>
        <begin position="292"/>
        <end position="428"/>
    </location>
</feature>
<evidence type="ECO:0000259" key="5">
    <source>
        <dbReference type="Pfam" id="PF00703"/>
    </source>
</evidence>
<dbReference type="SUPFAM" id="SSF49303">
    <property type="entry name" value="beta-Galactosidase/glucuronidase domain"/>
    <property type="match status" value="1"/>
</dbReference>
<feature type="chain" id="PRO_5008389781" description="Beta-galactosidase" evidence="4">
    <location>
        <begin position="20"/>
        <end position="720"/>
    </location>
</feature>
<dbReference type="Gene3D" id="3.20.20.80">
    <property type="entry name" value="Glycosidases"/>
    <property type="match status" value="1"/>
</dbReference>
<dbReference type="KEGG" id="nia:A8C56_09655"/>
<keyword evidence="3" id="KW-0326">Glycosidase</keyword>
<feature type="domain" description="Glycosyl hydrolases family 2 sugar binding" evidence="7">
    <location>
        <begin position="31"/>
        <end position="150"/>
    </location>
</feature>
<dbReference type="PANTHER" id="PTHR42732">
    <property type="entry name" value="BETA-GALACTOSIDASE"/>
    <property type="match status" value="1"/>
</dbReference>
<organism evidence="8 9">
    <name type="scientific">Niabella ginsenosidivorans</name>
    <dbReference type="NCBI Taxonomy" id="1176587"/>
    <lineage>
        <taxon>Bacteria</taxon>
        <taxon>Pseudomonadati</taxon>
        <taxon>Bacteroidota</taxon>
        <taxon>Chitinophagia</taxon>
        <taxon>Chitinophagales</taxon>
        <taxon>Chitinophagaceae</taxon>
        <taxon>Niabella</taxon>
    </lineage>
</organism>
<dbReference type="InterPro" id="IPR006104">
    <property type="entry name" value="Glyco_hydro_2_N"/>
</dbReference>
<dbReference type="SUPFAM" id="SSF49785">
    <property type="entry name" value="Galactose-binding domain-like"/>
    <property type="match status" value="1"/>
</dbReference>
<evidence type="ECO:0000256" key="3">
    <source>
        <dbReference type="ARBA" id="ARBA00023295"/>
    </source>
</evidence>
<sequence>MKIKAQLFFLAGFTVLLLASCKRPAVSRQVISLNGEWQLAKTNGALPVRYTSVVPVPGLVDLAAPSVDTAGALYKGGWYWYKRRFDLADTSFDIIRLKVFKARYHTKVYINDQYVGENLYSFTPAYFDLKPYVKANAINSIIIGVGCRDQLPDTIQNGHDYEIDRYIPGIYDEVELTLAHKPFIRNVQCAPDIHKKKVRVLAEIESNTSKGWDIGYTVTEKTGGRKVAKGRVPPLIMQKGAEDITADFEINIPDAHLWTPESPFLYELTLHTRADSKKVTFGMRSFRFNPQKGVALLNEKTTYLLGTNVAFNRFLEDADRGTLPWNKEWVAKLISRYKTMNWQMVRFHIGPVPEQWYQLCDSLGMMVQDEFPISGKQLQPLRSTQLTEEFRRWMRERWNHPCVVIWDANNESTTPETGKAINEVRHLDLSNRPWENGWAKPATETDPIESHPYLFITYFMGNKPSEQGYKKDLFSYVSEDLNDANANSRELIPKGMERFPNVRFINEYGWLWLNRNGTITRLTEPVYKTLWNNNRLTPEERLYIYARHLAMETEYWRAHRQTAGVMHFCGLGYSRPGQPPGETSDNFSDVKALTFDPSFYKYVKSAFAPVGLMIDVWEKQYPALGRLQVPVSITNDRETTFKQELALTLLKDNKVVSVLRQQVTVDGYQVKVVPFNIELPAVEGNYLLKAAIVLDGEKYSVYGICPSLANDQAVTQKMIE</sequence>
<dbReference type="Pfam" id="PF02836">
    <property type="entry name" value="Glyco_hydro_2_C"/>
    <property type="match status" value="1"/>
</dbReference>